<dbReference type="InterPro" id="IPR015915">
    <property type="entry name" value="Kelch-typ_b-propeller"/>
</dbReference>
<evidence type="ECO:0000256" key="3">
    <source>
        <dbReference type="SAM" id="MobiDB-lite"/>
    </source>
</evidence>
<proteinExistence type="predicted"/>
<dbReference type="Pfam" id="PF01344">
    <property type="entry name" value="Kelch_1"/>
    <property type="match status" value="1"/>
</dbReference>
<dbReference type="Gene3D" id="2.120.10.80">
    <property type="entry name" value="Kelch-type beta propeller"/>
    <property type="match status" value="2"/>
</dbReference>
<feature type="compositionally biased region" description="Low complexity" evidence="3">
    <location>
        <begin position="69"/>
        <end position="99"/>
    </location>
</feature>
<keyword evidence="2" id="KW-0677">Repeat</keyword>
<evidence type="ECO:0000256" key="1">
    <source>
        <dbReference type="ARBA" id="ARBA00022441"/>
    </source>
</evidence>
<protein>
    <recommendedName>
        <fullName evidence="6">Galactose oxidase</fullName>
    </recommendedName>
</protein>
<keyword evidence="1" id="KW-0880">Kelch repeat</keyword>
<evidence type="ECO:0000313" key="5">
    <source>
        <dbReference type="Proteomes" id="UP000016930"/>
    </source>
</evidence>
<feature type="compositionally biased region" description="Low complexity" evidence="3">
    <location>
        <begin position="38"/>
        <end position="60"/>
    </location>
</feature>
<organism evidence="4 5">
    <name type="scientific">Ceriporiopsis subvermispora (strain B)</name>
    <name type="common">White-rot fungus</name>
    <name type="synonym">Gelatoporia subvermispora</name>
    <dbReference type="NCBI Taxonomy" id="914234"/>
    <lineage>
        <taxon>Eukaryota</taxon>
        <taxon>Fungi</taxon>
        <taxon>Dikarya</taxon>
        <taxon>Basidiomycota</taxon>
        <taxon>Agaricomycotina</taxon>
        <taxon>Agaricomycetes</taxon>
        <taxon>Polyporales</taxon>
        <taxon>Gelatoporiaceae</taxon>
        <taxon>Gelatoporia</taxon>
    </lineage>
</organism>
<dbReference type="HOGENOM" id="CLU_019536_3_1_1"/>
<dbReference type="InterPro" id="IPR006652">
    <property type="entry name" value="Kelch_1"/>
</dbReference>
<dbReference type="PANTHER" id="PTHR46093:SF3">
    <property type="entry name" value="ACYL-COA-BINDING DOMAIN-CONTAINING PROTEIN 4"/>
    <property type="match status" value="1"/>
</dbReference>
<evidence type="ECO:0008006" key="6">
    <source>
        <dbReference type="Google" id="ProtNLM"/>
    </source>
</evidence>
<feature type="region of interest" description="Disordered" evidence="3">
    <location>
        <begin position="1"/>
        <end position="167"/>
    </location>
</feature>
<keyword evidence="5" id="KW-1185">Reference proteome</keyword>
<feature type="compositionally biased region" description="Basic and acidic residues" evidence="3">
    <location>
        <begin position="113"/>
        <end position="149"/>
    </location>
</feature>
<dbReference type="OrthoDB" id="10251809at2759"/>
<dbReference type="Pfam" id="PF24681">
    <property type="entry name" value="Kelch_KLHDC2_KLHL20_DRC7"/>
    <property type="match status" value="2"/>
</dbReference>
<reference evidence="4 5" key="1">
    <citation type="journal article" date="2012" name="Proc. Natl. Acad. Sci. U.S.A.">
        <title>Comparative genomics of Ceriporiopsis subvermispora and Phanerochaete chrysosporium provide insight into selective ligninolysis.</title>
        <authorList>
            <person name="Fernandez-Fueyo E."/>
            <person name="Ruiz-Duenas F.J."/>
            <person name="Ferreira P."/>
            <person name="Floudas D."/>
            <person name="Hibbett D.S."/>
            <person name="Canessa P."/>
            <person name="Larrondo L.F."/>
            <person name="James T.Y."/>
            <person name="Seelenfreund D."/>
            <person name="Lobos S."/>
            <person name="Polanco R."/>
            <person name="Tello M."/>
            <person name="Honda Y."/>
            <person name="Watanabe T."/>
            <person name="Watanabe T."/>
            <person name="Ryu J.S."/>
            <person name="Kubicek C.P."/>
            <person name="Schmoll M."/>
            <person name="Gaskell J."/>
            <person name="Hammel K.E."/>
            <person name="St John F.J."/>
            <person name="Vanden Wymelenberg A."/>
            <person name="Sabat G."/>
            <person name="Splinter BonDurant S."/>
            <person name="Syed K."/>
            <person name="Yadav J.S."/>
            <person name="Doddapaneni H."/>
            <person name="Subramanian V."/>
            <person name="Lavin J.L."/>
            <person name="Oguiza J.A."/>
            <person name="Perez G."/>
            <person name="Pisabarro A.G."/>
            <person name="Ramirez L."/>
            <person name="Santoyo F."/>
            <person name="Master E."/>
            <person name="Coutinho P.M."/>
            <person name="Henrissat B."/>
            <person name="Lombard V."/>
            <person name="Magnuson J.K."/>
            <person name="Kuees U."/>
            <person name="Hori C."/>
            <person name="Igarashi K."/>
            <person name="Samejima M."/>
            <person name="Held B.W."/>
            <person name="Barry K.W."/>
            <person name="LaButti K.M."/>
            <person name="Lapidus A."/>
            <person name="Lindquist E.A."/>
            <person name="Lucas S.M."/>
            <person name="Riley R."/>
            <person name="Salamov A.A."/>
            <person name="Hoffmeister D."/>
            <person name="Schwenk D."/>
            <person name="Hadar Y."/>
            <person name="Yarden O."/>
            <person name="de Vries R.P."/>
            <person name="Wiebenga A."/>
            <person name="Stenlid J."/>
            <person name="Eastwood D."/>
            <person name="Grigoriev I.V."/>
            <person name="Berka R.M."/>
            <person name="Blanchette R.A."/>
            <person name="Kersten P."/>
            <person name="Martinez A.T."/>
            <person name="Vicuna R."/>
            <person name="Cullen D."/>
        </authorList>
    </citation>
    <scope>NUCLEOTIDE SEQUENCE [LARGE SCALE GENOMIC DNA]</scope>
    <source>
        <strain evidence="4 5">B</strain>
    </source>
</reference>
<gene>
    <name evidence="4" type="ORF">CERSUDRAFT_116544</name>
</gene>
<sequence length="503" mass="55339">MPSEYRLDSPQVSNLSDVPEEGPATPVGTRSPYHHHSAAASSSAFKAAASTSSLASATASVNGSVASASRPLVGPRSSSSSHRATVSRATLETTPAAPGTPRPRARSGSPTTLKERENEKEAERAKEREAPKEREGGERSKSSRREGRSTKGTTHAADGSLQRYRTRHYPRLPHHKDVPAVPATLMYWSPAPVHGTLPGGVRAHTVTVVDNTAWVFGGCDERVCWRDVFCFNIDTMQWSHPEMLGDIPSPCRAHTATLVDRRIIVFGGGEGPDYYNSLYILDTTTRRWTCPVFPEDALLPPVRRAHTAVVYRGRLFIFGGGNGSEALHDLWAIDVNVPPERMRWECLQEHGKPRPRGYHTTNLIGNVMVVFGGSDGKECFSDLWCLNLDTLLWSQVKLDQTYRRLSHTATQVGSYLFIMGGHDGNQYVSDLLFFNLVSLTFEERQVAGLTPSARGYHVAFLADSRLFVFGGFSGVEVYEDMHVLDLAGAAYLPQVTSFRIDVE</sequence>
<dbReference type="PANTHER" id="PTHR46093">
    <property type="entry name" value="ACYL-COA-BINDING DOMAIN-CONTAINING PROTEIN 5"/>
    <property type="match status" value="1"/>
</dbReference>
<dbReference type="SUPFAM" id="SSF117281">
    <property type="entry name" value="Kelch motif"/>
    <property type="match status" value="1"/>
</dbReference>
<evidence type="ECO:0000256" key="2">
    <source>
        <dbReference type="ARBA" id="ARBA00022737"/>
    </source>
</evidence>
<dbReference type="Proteomes" id="UP000016930">
    <property type="component" value="Unassembled WGS sequence"/>
</dbReference>
<accession>M2R9C8</accession>
<dbReference type="STRING" id="914234.M2R9C8"/>
<name>M2R9C8_CERS8</name>
<dbReference type="EMBL" id="KB445801">
    <property type="protein sequence ID" value="EMD35037.1"/>
    <property type="molecule type" value="Genomic_DNA"/>
</dbReference>
<evidence type="ECO:0000313" key="4">
    <source>
        <dbReference type="EMBL" id="EMD35037.1"/>
    </source>
</evidence>
<dbReference type="AlphaFoldDB" id="M2R9C8"/>